<evidence type="ECO:0000313" key="4">
    <source>
        <dbReference type="Proteomes" id="UP000004162"/>
    </source>
</evidence>
<accession>Q0YQX3</accession>
<feature type="domain" description="Methyltransferase" evidence="2">
    <location>
        <begin position="55"/>
        <end position="150"/>
    </location>
</feature>
<dbReference type="CDD" id="cd02440">
    <property type="entry name" value="AdoMet_MTases"/>
    <property type="match status" value="1"/>
</dbReference>
<sequence length="256" mass="29130">MQGTENPSAWFEEWFNHPFYLQLYSHRNRDEAERCIHTILSLTELDRKPCHSVSVLDIACGAGRHALEFARLGYTVTGNDLSPFLLEEARKEAANGCLNVQLTGCDMREIKEQERFDLVVQLFTSFGYFTAKEEDMLVLQRVFDALKSGGWYVLDLINPIHLERTLVPHSCRMAGDLTVNEERSLENGRITKTITITSPAEERLNFTESVRVYAREEIASMLSETGFSLSTIAGDYEGSPFEATVSPRMMLFCRKP</sequence>
<evidence type="ECO:0000256" key="1">
    <source>
        <dbReference type="ARBA" id="ARBA00022679"/>
    </source>
</evidence>
<name>Q0YQX3_9CHLB</name>
<comment type="caution">
    <text evidence="3">The sequence shown here is derived from an EMBL/GenBank/DDBJ whole genome shotgun (WGS) entry which is preliminary data.</text>
</comment>
<dbReference type="RefSeq" id="WP_006366651.1">
    <property type="nucleotide sequence ID" value="NZ_AASE01000014.1"/>
</dbReference>
<dbReference type="Proteomes" id="UP000004162">
    <property type="component" value="Unassembled WGS sequence"/>
</dbReference>
<gene>
    <name evidence="3" type="ORF">CferDRAFT_0743</name>
</gene>
<proteinExistence type="predicted"/>
<dbReference type="AlphaFoldDB" id="Q0YQX3"/>
<protein>
    <submittedName>
        <fullName evidence="3">SAM (And some other nucleotide) binding motif</fullName>
    </submittedName>
</protein>
<keyword evidence="1" id="KW-0808">Transferase</keyword>
<dbReference type="InterPro" id="IPR041698">
    <property type="entry name" value="Methyltransf_25"/>
</dbReference>
<dbReference type="GO" id="GO:0016740">
    <property type="term" value="F:transferase activity"/>
    <property type="evidence" value="ECO:0007669"/>
    <property type="project" value="UniProtKB-KW"/>
</dbReference>
<reference evidence="3 4" key="2">
    <citation type="submission" date="2006-07" db="EMBL/GenBank/DDBJ databases">
        <title>Sequencing of the draft genome and assembly of Chlorobium ferroxidans DSM 13031.</title>
        <authorList>
            <consortium name="US DOE Joint Genome Institute (JGI-PGF)"/>
            <person name="Copeland A."/>
            <person name="Lucas S."/>
            <person name="Lapidus A."/>
            <person name="Barry K."/>
            <person name="Glavina del Rio T."/>
            <person name="Dalin E."/>
            <person name="Tice H."/>
            <person name="Bruce D."/>
            <person name="Pitluck S."/>
            <person name="Richardson P."/>
        </authorList>
    </citation>
    <scope>NUCLEOTIDE SEQUENCE [LARGE SCALE GENOMIC DNA]</scope>
    <source>
        <strain evidence="3 4">DSM 13031</strain>
    </source>
</reference>
<dbReference type="Gene3D" id="2.20.25.110">
    <property type="entry name" value="S-adenosyl-L-methionine-dependent methyltransferases"/>
    <property type="match status" value="1"/>
</dbReference>
<keyword evidence="4" id="KW-1185">Reference proteome</keyword>
<dbReference type="InterPro" id="IPR029063">
    <property type="entry name" value="SAM-dependent_MTases_sf"/>
</dbReference>
<dbReference type="EMBL" id="AASE01000014">
    <property type="protein sequence ID" value="EAT58699.1"/>
    <property type="molecule type" value="Genomic_DNA"/>
</dbReference>
<evidence type="ECO:0000313" key="3">
    <source>
        <dbReference type="EMBL" id="EAT58699.1"/>
    </source>
</evidence>
<dbReference type="PANTHER" id="PTHR43861">
    <property type="entry name" value="TRANS-ACONITATE 2-METHYLTRANSFERASE-RELATED"/>
    <property type="match status" value="1"/>
</dbReference>
<dbReference type="SUPFAM" id="SSF53335">
    <property type="entry name" value="S-adenosyl-L-methionine-dependent methyltransferases"/>
    <property type="match status" value="1"/>
</dbReference>
<organism evidence="3 4">
    <name type="scientific">Chlorobium ferrooxidans DSM 13031</name>
    <dbReference type="NCBI Taxonomy" id="377431"/>
    <lineage>
        <taxon>Bacteria</taxon>
        <taxon>Pseudomonadati</taxon>
        <taxon>Chlorobiota</taxon>
        <taxon>Chlorobiia</taxon>
        <taxon>Chlorobiales</taxon>
        <taxon>Chlorobiaceae</taxon>
        <taxon>Chlorobium/Pelodictyon group</taxon>
        <taxon>Chlorobium</taxon>
    </lineage>
</organism>
<dbReference type="OrthoDB" id="9789123at2"/>
<dbReference type="Gene3D" id="3.40.50.150">
    <property type="entry name" value="Vaccinia Virus protein VP39"/>
    <property type="match status" value="1"/>
</dbReference>
<dbReference type="Pfam" id="PF13649">
    <property type="entry name" value="Methyltransf_25"/>
    <property type="match status" value="1"/>
</dbReference>
<evidence type="ECO:0000259" key="2">
    <source>
        <dbReference type="Pfam" id="PF13649"/>
    </source>
</evidence>
<reference evidence="3 4" key="1">
    <citation type="submission" date="2006-07" db="EMBL/GenBank/DDBJ databases">
        <title>Annotation of the draft genome assembly of Chlorobium ferroxidans DSM 13031.</title>
        <authorList>
            <consortium name="US DOE Joint Genome Institute (JGI-ORNL)"/>
            <person name="Larimer F."/>
            <person name="Land M."/>
            <person name="Hauser L."/>
        </authorList>
    </citation>
    <scope>NUCLEOTIDE SEQUENCE [LARGE SCALE GENOMIC DNA]</scope>
    <source>
        <strain evidence="3 4">DSM 13031</strain>
    </source>
</reference>